<keyword evidence="4" id="KW-1185">Reference proteome</keyword>
<feature type="signal peptide" evidence="2">
    <location>
        <begin position="1"/>
        <end position="23"/>
    </location>
</feature>
<name>A0A1G8J1Z3_9BACI</name>
<gene>
    <name evidence="3" type="ORF">SAMN05192534_12816</name>
</gene>
<dbReference type="OrthoDB" id="2963943at2"/>
<feature type="coiled-coil region" evidence="1">
    <location>
        <begin position="253"/>
        <end position="280"/>
    </location>
</feature>
<keyword evidence="1" id="KW-0175">Coiled coil</keyword>
<feature type="chain" id="PRO_5039164580" evidence="2">
    <location>
        <begin position="24"/>
        <end position="326"/>
    </location>
</feature>
<evidence type="ECO:0000313" key="3">
    <source>
        <dbReference type="EMBL" id="SDI25141.1"/>
    </source>
</evidence>
<dbReference type="RefSeq" id="WP_091276135.1">
    <property type="nucleotide sequence ID" value="NZ_FNDK01000028.1"/>
</dbReference>
<dbReference type="AlphaFoldDB" id="A0A1G8J1Z3"/>
<dbReference type="PROSITE" id="PS51257">
    <property type="entry name" value="PROKAR_LIPOPROTEIN"/>
    <property type="match status" value="1"/>
</dbReference>
<dbReference type="EMBL" id="FNDK01000028">
    <property type="protein sequence ID" value="SDI25141.1"/>
    <property type="molecule type" value="Genomic_DNA"/>
</dbReference>
<evidence type="ECO:0000256" key="2">
    <source>
        <dbReference type="SAM" id="SignalP"/>
    </source>
</evidence>
<accession>A0A1G8J1Z3</accession>
<proteinExistence type="predicted"/>
<dbReference type="Proteomes" id="UP000199163">
    <property type="component" value="Unassembled WGS sequence"/>
</dbReference>
<evidence type="ECO:0000256" key="1">
    <source>
        <dbReference type="SAM" id="Coils"/>
    </source>
</evidence>
<reference evidence="4" key="1">
    <citation type="submission" date="2016-10" db="EMBL/GenBank/DDBJ databases">
        <authorList>
            <person name="Varghese N."/>
            <person name="Submissions S."/>
        </authorList>
    </citation>
    <scope>NUCLEOTIDE SEQUENCE [LARGE SCALE GENOMIC DNA]</scope>
    <source>
        <strain evidence="4">DSM 21632</strain>
    </source>
</reference>
<keyword evidence="2" id="KW-0732">Signal</keyword>
<organism evidence="3 4">
    <name type="scientific">Alteribacillus persepolensis</name>
    <dbReference type="NCBI Taxonomy" id="568899"/>
    <lineage>
        <taxon>Bacteria</taxon>
        <taxon>Bacillati</taxon>
        <taxon>Bacillota</taxon>
        <taxon>Bacilli</taxon>
        <taxon>Bacillales</taxon>
        <taxon>Bacillaceae</taxon>
        <taxon>Alteribacillus</taxon>
    </lineage>
</organism>
<evidence type="ECO:0000313" key="4">
    <source>
        <dbReference type="Proteomes" id="UP000199163"/>
    </source>
</evidence>
<protein>
    <submittedName>
        <fullName evidence="3">Uncharacterized protein</fullName>
    </submittedName>
</protein>
<sequence length="326" mass="37578">MRGKLFIIASIATALLTSCNNNANIEKRFHTFVENNDYTEDNISQTTDPDEARVTFDLKNDINVTQYRRDTLFGWGDLQLGTRFTGPANKDLADDYAALLKFSMQSPDETGFEFESIVDDIIVHGEPNSEVYFTNNIRISIQNLPDNRFEEGEAVDVRVHQNFPDDVYGGPPSELQEKGIEQRLKPQPLYVEMSEDDDKMFGVHKIINRLVHKGLDRMSGYMEYGDNEDIPYYDNLDQTLESYIPFTEKALDVVEHEAIKKDLEETYELLKDLEENTENIDSYAENESIVRLAEIYRDLEHYVGRNFRVVPTNTTHFANEVAAEKE</sequence>